<dbReference type="Gene3D" id="3.40.50.300">
    <property type="entry name" value="P-loop containing nucleotide triphosphate hydrolases"/>
    <property type="match status" value="1"/>
</dbReference>
<dbReference type="Proteomes" id="UP000247454">
    <property type="component" value="Unassembled WGS sequence"/>
</dbReference>
<gene>
    <name evidence="1" type="ORF">C7477_12146</name>
</gene>
<evidence type="ECO:0000313" key="1">
    <source>
        <dbReference type="EMBL" id="PYE86681.1"/>
    </source>
</evidence>
<protein>
    <submittedName>
        <fullName evidence="1">Thymidylate kinase</fullName>
    </submittedName>
</protein>
<dbReference type="GO" id="GO:0016301">
    <property type="term" value="F:kinase activity"/>
    <property type="evidence" value="ECO:0007669"/>
    <property type="project" value="UniProtKB-KW"/>
</dbReference>
<keyword evidence="2" id="KW-1185">Reference proteome</keyword>
<organism evidence="1 2">
    <name type="scientific">Phyllobacterium leguminum</name>
    <dbReference type="NCBI Taxonomy" id="314237"/>
    <lineage>
        <taxon>Bacteria</taxon>
        <taxon>Pseudomonadati</taxon>
        <taxon>Pseudomonadota</taxon>
        <taxon>Alphaproteobacteria</taxon>
        <taxon>Hyphomicrobiales</taxon>
        <taxon>Phyllobacteriaceae</taxon>
        <taxon>Phyllobacterium</taxon>
    </lineage>
</organism>
<dbReference type="InterPro" id="IPR027417">
    <property type="entry name" value="P-loop_NTPase"/>
</dbReference>
<keyword evidence="1" id="KW-0418">Kinase</keyword>
<name>A0A318T237_9HYPH</name>
<reference evidence="1 2" key="1">
    <citation type="submission" date="2018-06" db="EMBL/GenBank/DDBJ databases">
        <title>Genomic Encyclopedia of Type Strains, Phase III (KMG-III): the genomes of soil and plant-associated and newly described type strains.</title>
        <authorList>
            <person name="Whitman W."/>
        </authorList>
    </citation>
    <scope>NUCLEOTIDE SEQUENCE [LARGE SCALE GENOMIC DNA]</scope>
    <source>
        <strain evidence="1 2">ORS 1419</strain>
    </source>
</reference>
<proteinExistence type="predicted"/>
<evidence type="ECO:0000313" key="2">
    <source>
        <dbReference type="Proteomes" id="UP000247454"/>
    </source>
</evidence>
<dbReference type="EMBL" id="QJTF01000021">
    <property type="protein sequence ID" value="PYE86681.1"/>
    <property type="molecule type" value="Genomic_DNA"/>
</dbReference>
<sequence>MLDGKISVVFEGLPCGGKTTLINELAKHIPGSEAVREWVRPQHELCPTDGTIAAVRNDYLKSSAMKTAKSVVFIDRFIYSTLPYDIARTQRFITPTIYEYQHRTLFTEEIECPTHLIIIPSDVATSRRESRKRGWPAEGNPWFDESFLAIYERYYEDLLRPELTWFGERKEIKKLRLASSDIKSRVDEVCKFLNLSEKVAAKRAVN</sequence>
<dbReference type="SUPFAM" id="SSF52540">
    <property type="entry name" value="P-loop containing nucleoside triphosphate hydrolases"/>
    <property type="match status" value="1"/>
</dbReference>
<comment type="caution">
    <text evidence="1">The sequence shown here is derived from an EMBL/GenBank/DDBJ whole genome shotgun (WGS) entry which is preliminary data.</text>
</comment>
<keyword evidence="1" id="KW-0808">Transferase</keyword>
<dbReference type="AlphaFoldDB" id="A0A318T237"/>
<accession>A0A318T237</accession>